<dbReference type="AlphaFoldDB" id="A0A6C0IAB4"/>
<organism evidence="1">
    <name type="scientific">viral metagenome</name>
    <dbReference type="NCBI Taxonomy" id="1070528"/>
    <lineage>
        <taxon>unclassified sequences</taxon>
        <taxon>metagenomes</taxon>
        <taxon>organismal metagenomes</taxon>
    </lineage>
</organism>
<protein>
    <submittedName>
        <fullName evidence="1">Uncharacterized protein</fullName>
    </submittedName>
</protein>
<proteinExistence type="predicted"/>
<name>A0A6C0IAB4_9ZZZZ</name>
<reference evidence="1" key="1">
    <citation type="journal article" date="2020" name="Nature">
        <title>Giant virus diversity and host interactions through global metagenomics.</title>
        <authorList>
            <person name="Schulz F."/>
            <person name="Roux S."/>
            <person name="Paez-Espino D."/>
            <person name="Jungbluth S."/>
            <person name="Walsh D.A."/>
            <person name="Denef V.J."/>
            <person name="McMahon K.D."/>
            <person name="Konstantinidis K.T."/>
            <person name="Eloe-Fadrosh E.A."/>
            <person name="Kyrpides N.C."/>
            <person name="Woyke T."/>
        </authorList>
    </citation>
    <scope>NUCLEOTIDE SEQUENCE</scope>
    <source>
        <strain evidence="1">GVMAG-M-3300023184-62</strain>
    </source>
</reference>
<evidence type="ECO:0000313" key="1">
    <source>
        <dbReference type="EMBL" id="QHT89742.1"/>
    </source>
</evidence>
<dbReference type="EMBL" id="MN740152">
    <property type="protein sequence ID" value="QHT89742.1"/>
    <property type="molecule type" value="Genomic_DNA"/>
</dbReference>
<sequence length="154" mass="17370">MQIPAILLESLEVSLEAQGKLFLRDISKVLDIPYKDLLKNVYGGQLKVPFQLTEVVEDGANTNTNKTQRTNTCKAIVPHYSVGYICKKPCQNASSYCEEHFVKQLPINAKTAEPIYNITATLQDLYVKKNLLVMNKEGLTKGFLDNGVYYEYTT</sequence>
<accession>A0A6C0IAB4</accession>